<name>A0A2X0U1H1_9ACTO</name>
<dbReference type="InterPro" id="IPR036921">
    <property type="entry name" value="PurM-like_N_sf"/>
</dbReference>
<dbReference type="CDD" id="cd02194">
    <property type="entry name" value="ThiL"/>
    <property type="match status" value="1"/>
</dbReference>
<dbReference type="PIRSF" id="PIRSF005303">
    <property type="entry name" value="Thiam_monoph_kin"/>
    <property type="match status" value="1"/>
</dbReference>
<comment type="caution">
    <text evidence="1">Lacks conserved residue(s) required for the propagation of feature annotation.</text>
</comment>
<protein>
    <recommendedName>
        <fullName evidence="1">Thiamine-monophosphate kinase</fullName>
        <shortName evidence="1">TMP kinase</shortName>
        <shortName evidence="1">Thiamine-phosphate kinase</shortName>
        <ecNumber evidence="1">2.7.4.16</ecNumber>
    </recommendedName>
</protein>
<keyword evidence="4" id="KW-1185">Reference proteome</keyword>
<dbReference type="GO" id="GO:0009229">
    <property type="term" value="P:thiamine diphosphate biosynthetic process"/>
    <property type="evidence" value="ECO:0007669"/>
    <property type="project" value="UniProtKB-UniRule"/>
</dbReference>
<dbReference type="GO" id="GO:0009030">
    <property type="term" value="F:thiamine-phosphate kinase activity"/>
    <property type="evidence" value="ECO:0007669"/>
    <property type="project" value="UniProtKB-UniRule"/>
</dbReference>
<dbReference type="InterPro" id="IPR036676">
    <property type="entry name" value="PurM-like_C_sf"/>
</dbReference>
<dbReference type="PANTHER" id="PTHR30270:SF0">
    <property type="entry name" value="THIAMINE-MONOPHOSPHATE KINASE"/>
    <property type="match status" value="1"/>
</dbReference>
<feature type="binding site" evidence="1">
    <location>
        <position position="140"/>
    </location>
    <ligand>
        <name>Mg(2+)</name>
        <dbReference type="ChEBI" id="CHEBI:18420"/>
        <label>1</label>
    </ligand>
</feature>
<feature type="binding site" evidence="1">
    <location>
        <position position="291"/>
    </location>
    <ligand>
        <name>substrate</name>
    </ligand>
</feature>
<feature type="binding site" evidence="1">
    <location>
        <position position="47"/>
    </location>
    <ligand>
        <name>Mg(2+)</name>
        <dbReference type="ChEBI" id="CHEBI:18420"/>
        <label>4</label>
    </ligand>
</feature>
<evidence type="ECO:0000313" key="3">
    <source>
        <dbReference type="EMBL" id="SPT55993.1"/>
    </source>
</evidence>
<feature type="binding site" evidence="1">
    <location>
        <position position="92"/>
    </location>
    <ligand>
        <name>Mg(2+)</name>
        <dbReference type="ChEBI" id="CHEBI:18420"/>
        <label>4</label>
    </ligand>
</feature>
<feature type="binding site" evidence="1">
    <location>
        <position position="70"/>
    </location>
    <ligand>
        <name>substrate</name>
    </ligand>
</feature>
<dbReference type="InterPro" id="IPR006283">
    <property type="entry name" value="ThiL-like"/>
</dbReference>
<dbReference type="SUPFAM" id="SSF55326">
    <property type="entry name" value="PurM N-terminal domain-like"/>
    <property type="match status" value="1"/>
</dbReference>
<dbReference type="SUPFAM" id="SSF56042">
    <property type="entry name" value="PurM C-terminal domain-like"/>
    <property type="match status" value="1"/>
</dbReference>
<keyword evidence="1 3" id="KW-0418">Kinase</keyword>
<feature type="binding site" evidence="1">
    <location>
        <position position="62"/>
    </location>
    <ligand>
        <name>Mg(2+)</name>
        <dbReference type="ChEBI" id="CHEBI:18420"/>
        <label>1</label>
    </ligand>
</feature>
<dbReference type="GO" id="GO:0000287">
    <property type="term" value="F:magnesium ion binding"/>
    <property type="evidence" value="ECO:0007669"/>
    <property type="project" value="UniProtKB-UniRule"/>
</dbReference>
<feature type="binding site" evidence="1">
    <location>
        <position position="63"/>
    </location>
    <ligand>
        <name>Mg(2+)</name>
        <dbReference type="ChEBI" id="CHEBI:18420"/>
        <label>2</label>
    </ligand>
</feature>
<gene>
    <name evidence="1 3" type="primary">thiL</name>
    <name evidence="3" type="ORF">NCTC9935_01512</name>
</gene>
<dbReference type="GO" id="GO:0005524">
    <property type="term" value="F:ATP binding"/>
    <property type="evidence" value="ECO:0007669"/>
    <property type="project" value="UniProtKB-UniRule"/>
</dbReference>
<evidence type="ECO:0000256" key="1">
    <source>
        <dbReference type="HAMAP-Rule" id="MF_02128"/>
    </source>
</evidence>
<keyword evidence="1" id="KW-0067">ATP-binding</keyword>
<dbReference type="Gene3D" id="3.30.1330.10">
    <property type="entry name" value="PurM-like, N-terminal domain"/>
    <property type="match status" value="1"/>
</dbReference>
<keyword evidence="1" id="KW-0784">Thiamine biosynthesis</keyword>
<dbReference type="STRING" id="1660.APY09_08855"/>
<keyword evidence="1" id="KW-0547">Nucleotide-binding</keyword>
<feature type="binding site" evidence="1">
    <location>
        <position position="240"/>
    </location>
    <ligand>
        <name>Mg(2+)</name>
        <dbReference type="ChEBI" id="CHEBI:18420"/>
        <label>5</label>
    </ligand>
</feature>
<feature type="binding site" evidence="1">
    <location>
        <position position="337"/>
    </location>
    <ligand>
        <name>substrate</name>
    </ligand>
</feature>
<feature type="binding site" evidence="1">
    <location>
        <position position="92"/>
    </location>
    <ligand>
        <name>Mg(2+)</name>
        <dbReference type="ChEBI" id="CHEBI:18420"/>
        <label>2</label>
    </ligand>
</feature>
<organism evidence="3 4">
    <name type="scientific">Schaalia odontolytica</name>
    <dbReference type="NCBI Taxonomy" id="1660"/>
    <lineage>
        <taxon>Bacteria</taxon>
        <taxon>Bacillati</taxon>
        <taxon>Actinomycetota</taxon>
        <taxon>Actinomycetes</taxon>
        <taxon>Actinomycetales</taxon>
        <taxon>Actinomycetaceae</taxon>
        <taxon>Schaalia</taxon>
    </lineage>
</organism>
<dbReference type="InterPro" id="IPR016188">
    <property type="entry name" value="PurM-like_N"/>
</dbReference>
<dbReference type="EC" id="2.7.4.16" evidence="1"/>
<sequence length="346" mass="36114">MASRRIGAYATSLVLMKLSDLSEAQLVSHFRKSFPRGERTMIGIGDDCAQVATPEGSFIVTTDVMVEDQHFHMSWSSGYEVGARVAAQNLADIDAMGGHPSALVASVVAPRDMDADVFLDVVRGLGDRAREAGAGVVGGDLSAGEKLVISVTAFGYCPGPVVRRDGARPGDVVAVSGTLGYSYAGLELLEGGHIDPSARGVEQLGDLAPFVETYRAPRPPLGSGVAAAAAGARAMMDLSDGPATDAARIAKASGVVIEFNRDAIEAEASQLAPAARVCAVDPVRWVLQGGEEHGMIAVFPPDVQLPDGFRVVGVVRACRAEEEPQAMMDGAVLRGAWDHFSPDSVD</sequence>
<dbReference type="AlphaFoldDB" id="A0A2X0U1H1"/>
<feature type="binding site" evidence="1">
    <location>
        <position position="61"/>
    </location>
    <ligand>
        <name>Mg(2+)</name>
        <dbReference type="ChEBI" id="CHEBI:18420"/>
        <label>4</label>
    </ligand>
</feature>
<feature type="binding site" evidence="1">
    <location>
        <position position="164"/>
    </location>
    <ligand>
        <name>ATP</name>
        <dbReference type="ChEBI" id="CHEBI:30616"/>
    </ligand>
</feature>
<feature type="binding site" evidence="1">
    <location>
        <begin position="139"/>
        <end position="140"/>
    </location>
    <ligand>
        <name>ATP</name>
        <dbReference type="ChEBI" id="CHEBI:30616"/>
    </ligand>
</feature>
<comment type="pathway">
    <text evidence="1">Cofactor biosynthesis; thiamine diphosphate biosynthesis; thiamine diphosphate from thiamine phosphate: step 1/1.</text>
</comment>
<accession>A0A2X0U1H1</accession>
<dbReference type="Gene3D" id="3.90.650.10">
    <property type="entry name" value="PurM-like C-terminal domain"/>
    <property type="match status" value="1"/>
</dbReference>
<proteinExistence type="inferred from homology"/>
<dbReference type="Proteomes" id="UP000250192">
    <property type="component" value="Unassembled WGS sequence"/>
</dbReference>
<feature type="binding site" evidence="1">
    <location>
        <position position="92"/>
    </location>
    <ligand>
        <name>Mg(2+)</name>
        <dbReference type="ChEBI" id="CHEBI:18420"/>
        <label>3</label>
    </ligand>
</feature>
<evidence type="ECO:0000313" key="4">
    <source>
        <dbReference type="Proteomes" id="UP000250192"/>
    </source>
</evidence>
<feature type="binding site" evidence="1">
    <location>
        <position position="237"/>
    </location>
    <ligand>
        <name>Mg(2+)</name>
        <dbReference type="ChEBI" id="CHEBI:18420"/>
        <label>3</label>
    </ligand>
</feature>
<feature type="binding site" evidence="1">
    <location>
        <position position="239"/>
    </location>
    <ligand>
        <name>ATP</name>
        <dbReference type="ChEBI" id="CHEBI:30616"/>
    </ligand>
</feature>
<dbReference type="NCBIfam" id="TIGR01379">
    <property type="entry name" value="thiL"/>
    <property type="match status" value="1"/>
</dbReference>
<dbReference type="HAMAP" id="MF_02128">
    <property type="entry name" value="TMP_kinase"/>
    <property type="match status" value="1"/>
</dbReference>
<evidence type="ECO:0000259" key="2">
    <source>
        <dbReference type="Pfam" id="PF00586"/>
    </source>
</evidence>
<dbReference type="PANTHER" id="PTHR30270">
    <property type="entry name" value="THIAMINE-MONOPHOSPHATE KINASE"/>
    <property type="match status" value="1"/>
</dbReference>
<comment type="catalytic activity">
    <reaction evidence="1">
        <text>thiamine phosphate + ATP = thiamine diphosphate + ADP</text>
        <dbReference type="Rhea" id="RHEA:15913"/>
        <dbReference type="ChEBI" id="CHEBI:30616"/>
        <dbReference type="ChEBI" id="CHEBI:37575"/>
        <dbReference type="ChEBI" id="CHEBI:58937"/>
        <dbReference type="ChEBI" id="CHEBI:456216"/>
        <dbReference type="EC" id="2.7.4.16"/>
    </reaction>
</comment>
<comment type="function">
    <text evidence="1">Catalyzes the ATP-dependent phosphorylation of thiamine-monophosphate (TMP) to form thiamine-pyrophosphate (TPP), the active form of vitamin B1.</text>
</comment>
<dbReference type="UniPathway" id="UPA00060">
    <property type="reaction ID" value="UER00142"/>
</dbReference>
<keyword evidence="1 3" id="KW-0808">Transferase</keyword>
<feature type="domain" description="PurM-like N-terminal" evidence="2">
    <location>
        <begin position="45"/>
        <end position="156"/>
    </location>
</feature>
<comment type="miscellaneous">
    <text evidence="1">Reaction mechanism of ThiL seems to utilize a direct, inline transfer of the gamma-phosphate of ATP to TMP rather than a phosphorylated enzyme intermediate.</text>
</comment>
<reference evidence="3 4" key="1">
    <citation type="submission" date="2018-06" db="EMBL/GenBank/DDBJ databases">
        <authorList>
            <consortium name="Pathogen Informatics"/>
            <person name="Doyle S."/>
        </authorList>
    </citation>
    <scope>NUCLEOTIDE SEQUENCE [LARGE SCALE GENOMIC DNA]</scope>
    <source>
        <strain evidence="3 4">NCTC9935</strain>
    </source>
</reference>
<dbReference type="GO" id="GO:0009228">
    <property type="term" value="P:thiamine biosynthetic process"/>
    <property type="evidence" value="ECO:0007669"/>
    <property type="project" value="UniProtKB-KW"/>
</dbReference>
<dbReference type="EMBL" id="UAPR01000005">
    <property type="protein sequence ID" value="SPT55993.1"/>
    <property type="molecule type" value="Genomic_DNA"/>
</dbReference>
<dbReference type="Pfam" id="PF00586">
    <property type="entry name" value="AIRS"/>
    <property type="match status" value="1"/>
</dbReference>
<feature type="binding site" evidence="1">
    <location>
        <position position="63"/>
    </location>
    <ligand>
        <name>Mg(2+)</name>
        <dbReference type="ChEBI" id="CHEBI:18420"/>
        <label>1</label>
    </ligand>
</feature>
<feature type="binding site" evidence="1">
    <location>
        <position position="47"/>
    </location>
    <ligand>
        <name>Mg(2+)</name>
        <dbReference type="ChEBI" id="CHEBI:18420"/>
        <label>3</label>
    </ligand>
</feature>
<comment type="similarity">
    <text evidence="1">Belongs to the thiamine-monophosphate kinase family.</text>
</comment>
<keyword evidence="1" id="KW-0479">Metal-binding</keyword>
<keyword evidence="1" id="KW-0460">Magnesium</keyword>